<sequence>MNIVIPQTNNDCVSNHFSKAHSYVLLTESGQFISQYENIDQKCGQKRAFVQWLISHEVKCVYIKGIGQHSLKRLFNHGIKVFSLPRHCRDFSNIGPDVAASTELTNVSQGKVGRPKKEMNARTRGCKTMSATKEQQTTRNMMGIIKGLRRKNRECCHGCGR</sequence>
<evidence type="ECO:0000313" key="3">
    <source>
        <dbReference type="EMBL" id="MZI93922.1"/>
    </source>
</evidence>
<dbReference type="SUPFAM" id="SSF53146">
    <property type="entry name" value="Nitrogenase accessory factor-like"/>
    <property type="match status" value="1"/>
</dbReference>
<keyword evidence="1" id="KW-0535">Nitrogen fixation</keyword>
<keyword evidence="4" id="KW-1185">Reference proteome</keyword>
<dbReference type="EMBL" id="WEKT01000020">
    <property type="protein sequence ID" value="MZI93922.1"/>
    <property type="molecule type" value="Genomic_DNA"/>
</dbReference>
<evidence type="ECO:0000259" key="2">
    <source>
        <dbReference type="Pfam" id="PF02579"/>
    </source>
</evidence>
<evidence type="ECO:0000256" key="1">
    <source>
        <dbReference type="ARBA" id="ARBA00023231"/>
    </source>
</evidence>
<reference evidence="3 4" key="1">
    <citation type="submission" date="2019-10" db="EMBL/GenBank/DDBJ databases">
        <title>Vibrio sp. nov. isolated from a shrimp pond.</title>
        <authorList>
            <person name="Gomez-Gil B."/>
            <person name="Enciso-Ibarra J."/>
            <person name="Enciso-Ibarra K."/>
            <person name="Bolan-Mejia C."/>
        </authorList>
    </citation>
    <scope>NUCLEOTIDE SEQUENCE [LARGE SCALE GENOMIC DNA]</scope>
    <source>
        <strain evidence="3 4">CAIM 722</strain>
    </source>
</reference>
<evidence type="ECO:0000313" key="4">
    <source>
        <dbReference type="Proteomes" id="UP000462621"/>
    </source>
</evidence>
<dbReference type="Gene3D" id="3.30.420.130">
    <property type="entry name" value="Dinitrogenase iron-molybdenum cofactor biosynthesis domain"/>
    <property type="match status" value="1"/>
</dbReference>
<accession>A0A7X4RV37</accession>
<dbReference type="Proteomes" id="UP000462621">
    <property type="component" value="Unassembled WGS sequence"/>
</dbReference>
<dbReference type="RefSeq" id="WP_161155835.1">
    <property type="nucleotide sequence ID" value="NZ_WEKT01000020.1"/>
</dbReference>
<dbReference type="Pfam" id="PF02579">
    <property type="entry name" value="Nitro_FeMo-Co"/>
    <property type="match status" value="1"/>
</dbReference>
<dbReference type="AlphaFoldDB" id="A0A7X4RV37"/>
<comment type="caution">
    <text evidence="3">The sequence shown here is derived from an EMBL/GenBank/DDBJ whole genome shotgun (WGS) entry which is preliminary data.</text>
</comment>
<dbReference type="InterPro" id="IPR003731">
    <property type="entry name" value="Di-Nase_FeMo-co_biosynth"/>
</dbReference>
<protein>
    <recommendedName>
        <fullName evidence="2">Dinitrogenase iron-molybdenum cofactor biosynthesis domain-containing protein</fullName>
    </recommendedName>
</protein>
<name>A0A7X4RV37_9VIBR</name>
<dbReference type="InterPro" id="IPR036105">
    <property type="entry name" value="DiNase_FeMo-co_biosyn_sf"/>
</dbReference>
<organism evidence="3 4">
    <name type="scientific">Vibrio eleionomae</name>
    <dbReference type="NCBI Taxonomy" id="2653505"/>
    <lineage>
        <taxon>Bacteria</taxon>
        <taxon>Pseudomonadati</taxon>
        <taxon>Pseudomonadota</taxon>
        <taxon>Gammaproteobacteria</taxon>
        <taxon>Vibrionales</taxon>
        <taxon>Vibrionaceae</taxon>
        <taxon>Vibrio</taxon>
    </lineage>
</organism>
<gene>
    <name evidence="3" type="ORF">F9817_12035</name>
</gene>
<feature type="domain" description="Dinitrogenase iron-molybdenum cofactor biosynthesis" evidence="2">
    <location>
        <begin position="12"/>
        <end position="83"/>
    </location>
</feature>
<proteinExistence type="predicted"/>